<dbReference type="InterPro" id="IPR011109">
    <property type="entry name" value="DNA_bind_recombinase_dom"/>
</dbReference>
<dbReference type="PANTHER" id="PTHR30461">
    <property type="entry name" value="DNA-INVERTASE FROM LAMBDOID PROPHAGE"/>
    <property type="match status" value="1"/>
</dbReference>
<keyword evidence="1" id="KW-0238">DNA-binding</keyword>
<feature type="domain" description="Resolvase/invertase-type recombinase catalytic" evidence="3">
    <location>
        <begin position="6"/>
        <end position="158"/>
    </location>
</feature>
<organism evidence="5 6">
    <name type="scientific">Micromonospora arborensis</name>
    <dbReference type="NCBI Taxonomy" id="2116518"/>
    <lineage>
        <taxon>Bacteria</taxon>
        <taxon>Bacillati</taxon>
        <taxon>Actinomycetota</taxon>
        <taxon>Actinomycetes</taxon>
        <taxon>Micromonosporales</taxon>
        <taxon>Micromonosporaceae</taxon>
        <taxon>Micromonospora</taxon>
    </lineage>
</organism>
<keyword evidence="2" id="KW-0233">DNA recombination</keyword>
<name>A0A318P0C9_9ACTN</name>
<sequence length="526" mass="58715">MANMGRVLGVIRLSRERKESTSVARQRGYITTWAEQNGHTIVGWAEDEGVSGSVPPGERPQLGEWLPTSLGGRADVPAFDILCAWRLDRISRRVLHLAALMDWCKSNGRAIVSTSEGFDINSTMGAVFVNILSALAEGELEAIRERARSSFAHLMKQGRWRGGFVPYGYQAVKADAGQGWRLEVDPETSKTAREIVRRIINGDSANSVVRWLNEEAVPSPLDAQRKRAGKATTGTEWRVANLLKMLRSHTLLGYAEMTETRTKADGTKETFTRLVRGEDGLPLRRADPIVSSADWERLQEALRKNANPNAGNRVGGSPLLRVAYCECGEPLYRNRGRAGMYYRCGLRARAGRNCPKGMTSIPAHVLEHVAEQFFMAIAGDLEVMRRVFVPGSDHAADLAEVEESLAELREHQAAGIFRGERGKAEFRQMYRSLEDRREVLEALPSEPDRWELEPTGQTYRERWESLSTVAERNREMREAGLKVIAYGLPTDEELAAMEDPDSYSRVRVIIPEDLMARLEAHAATAA</sequence>
<dbReference type="AlphaFoldDB" id="A0A318P0C9"/>
<dbReference type="InterPro" id="IPR050639">
    <property type="entry name" value="SSR_resolvase"/>
</dbReference>
<dbReference type="PANTHER" id="PTHR30461:SF2">
    <property type="entry name" value="SERINE RECOMBINASE PINE-RELATED"/>
    <property type="match status" value="1"/>
</dbReference>
<evidence type="ECO:0000259" key="4">
    <source>
        <dbReference type="PROSITE" id="PS51737"/>
    </source>
</evidence>
<evidence type="ECO:0000313" key="6">
    <source>
        <dbReference type="Proteomes" id="UP000248333"/>
    </source>
</evidence>
<dbReference type="EMBL" id="PYBV01000005">
    <property type="protein sequence ID" value="PYC75206.1"/>
    <property type="molecule type" value="Genomic_DNA"/>
</dbReference>
<evidence type="ECO:0000259" key="3">
    <source>
        <dbReference type="PROSITE" id="PS51736"/>
    </source>
</evidence>
<proteinExistence type="predicted"/>
<dbReference type="SUPFAM" id="SSF53041">
    <property type="entry name" value="Resolvase-like"/>
    <property type="match status" value="1"/>
</dbReference>
<dbReference type="InterPro" id="IPR025827">
    <property type="entry name" value="Zn_ribbon_recom_dom"/>
</dbReference>
<dbReference type="GO" id="GO:0003677">
    <property type="term" value="F:DNA binding"/>
    <property type="evidence" value="ECO:0007669"/>
    <property type="project" value="UniProtKB-KW"/>
</dbReference>
<comment type="caution">
    <text evidence="5">The sequence shown here is derived from an EMBL/GenBank/DDBJ whole genome shotgun (WGS) entry which is preliminary data.</text>
</comment>
<gene>
    <name evidence="5" type="ORF">C7C45_04880</name>
</gene>
<dbReference type="InterPro" id="IPR038109">
    <property type="entry name" value="DNA_bind_recomb_sf"/>
</dbReference>
<dbReference type="Pfam" id="PF13408">
    <property type="entry name" value="Zn_ribbon_recom"/>
    <property type="match status" value="1"/>
</dbReference>
<dbReference type="Proteomes" id="UP000248333">
    <property type="component" value="Unassembled WGS sequence"/>
</dbReference>
<feature type="domain" description="Recombinase" evidence="4">
    <location>
        <begin position="166"/>
        <end position="309"/>
    </location>
</feature>
<evidence type="ECO:0000256" key="1">
    <source>
        <dbReference type="ARBA" id="ARBA00023125"/>
    </source>
</evidence>
<accession>A0A318P0C9</accession>
<dbReference type="GO" id="GO:0000150">
    <property type="term" value="F:DNA strand exchange activity"/>
    <property type="evidence" value="ECO:0007669"/>
    <property type="project" value="InterPro"/>
</dbReference>
<keyword evidence="6" id="KW-1185">Reference proteome</keyword>
<dbReference type="CDD" id="cd00338">
    <property type="entry name" value="Ser_Recombinase"/>
    <property type="match status" value="1"/>
</dbReference>
<dbReference type="SMART" id="SM00857">
    <property type="entry name" value="Resolvase"/>
    <property type="match status" value="1"/>
</dbReference>
<evidence type="ECO:0000313" key="5">
    <source>
        <dbReference type="EMBL" id="PYC75206.1"/>
    </source>
</evidence>
<dbReference type="PROSITE" id="PS51737">
    <property type="entry name" value="RECOMBINASE_DNA_BIND"/>
    <property type="match status" value="1"/>
</dbReference>
<dbReference type="InterPro" id="IPR036162">
    <property type="entry name" value="Resolvase-like_N_sf"/>
</dbReference>
<evidence type="ECO:0000256" key="2">
    <source>
        <dbReference type="ARBA" id="ARBA00023172"/>
    </source>
</evidence>
<protein>
    <submittedName>
        <fullName evidence="5">Recombinase family protein</fullName>
    </submittedName>
</protein>
<dbReference type="Gene3D" id="3.90.1750.20">
    <property type="entry name" value="Putative Large Serine Recombinase, Chain B, Domain 2"/>
    <property type="match status" value="1"/>
</dbReference>
<dbReference type="InterPro" id="IPR006119">
    <property type="entry name" value="Resolv_N"/>
</dbReference>
<reference evidence="5 6" key="1">
    <citation type="submission" date="2018-03" db="EMBL/GenBank/DDBJ databases">
        <title>Bioinformatic expansion and discovery of thiopeptide antibiotics.</title>
        <authorList>
            <person name="Schwalen C.J."/>
            <person name="Hudson G.A."/>
            <person name="Mitchell D.A."/>
        </authorList>
    </citation>
    <scope>NUCLEOTIDE SEQUENCE [LARGE SCALE GENOMIC DNA]</scope>
    <source>
        <strain evidence="5 6">NRRL 8041</strain>
    </source>
</reference>
<dbReference type="Gene3D" id="3.40.50.1390">
    <property type="entry name" value="Resolvase, N-terminal catalytic domain"/>
    <property type="match status" value="1"/>
</dbReference>
<dbReference type="Pfam" id="PF00239">
    <property type="entry name" value="Resolvase"/>
    <property type="match status" value="1"/>
</dbReference>
<dbReference type="PROSITE" id="PS51736">
    <property type="entry name" value="RECOMBINASES_3"/>
    <property type="match status" value="1"/>
</dbReference>
<dbReference type="Pfam" id="PF07508">
    <property type="entry name" value="Recombinase"/>
    <property type="match status" value="1"/>
</dbReference>